<reference evidence="1 2" key="1">
    <citation type="submission" date="2019-02" db="EMBL/GenBank/DDBJ databases">
        <authorList>
            <person name="Li Y."/>
        </authorList>
    </citation>
    <scope>NUCLEOTIDE SEQUENCE [LARGE SCALE GENOMIC DNA]</scope>
    <source>
        <strain evidence="1 2">3-7</strain>
    </source>
</reference>
<evidence type="ECO:0000313" key="1">
    <source>
        <dbReference type="EMBL" id="RZF59048.1"/>
    </source>
</evidence>
<name>A0A4V2DBS9_9SPHN</name>
<keyword evidence="2" id="KW-1185">Reference proteome</keyword>
<evidence type="ECO:0000313" key="2">
    <source>
        <dbReference type="Proteomes" id="UP000292085"/>
    </source>
</evidence>
<sequence>MLLHPTLDLLNTLGLSGMAKGLQDLESHPEARSLDHAEWLGLLLDQEVTLRWQKAARPALPLSSAQARVERSCERCP</sequence>
<gene>
    <name evidence="1" type="ORF">EWE75_23875</name>
</gene>
<dbReference type="EMBL" id="SGIS01000099">
    <property type="protein sequence ID" value="RZF59048.1"/>
    <property type="molecule type" value="Genomic_DNA"/>
</dbReference>
<dbReference type="Proteomes" id="UP000292085">
    <property type="component" value="Unassembled WGS sequence"/>
</dbReference>
<dbReference type="AlphaFoldDB" id="A0A4V2DBS9"/>
<protein>
    <submittedName>
        <fullName evidence="1">Uncharacterized protein</fullName>
    </submittedName>
</protein>
<organism evidence="1 2">
    <name type="scientific">Sphingomonas populi</name>
    <dbReference type="NCBI Taxonomy" id="2484750"/>
    <lineage>
        <taxon>Bacteria</taxon>
        <taxon>Pseudomonadati</taxon>
        <taxon>Pseudomonadota</taxon>
        <taxon>Alphaproteobacteria</taxon>
        <taxon>Sphingomonadales</taxon>
        <taxon>Sphingomonadaceae</taxon>
        <taxon>Sphingomonas</taxon>
    </lineage>
</organism>
<dbReference type="RefSeq" id="WP_130160540.1">
    <property type="nucleotide sequence ID" value="NZ_SGIS01000099.1"/>
</dbReference>
<dbReference type="OrthoDB" id="8150723at2"/>
<accession>A0A4V2DBS9</accession>
<proteinExistence type="predicted"/>
<comment type="caution">
    <text evidence="1">The sequence shown here is derived from an EMBL/GenBank/DDBJ whole genome shotgun (WGS) entry which is preliminary data.</text>
</comment>